<accession>A0ABD7J2L1</accession>
<proteinExistence type="predicted"/>
<sequence length="391" mass="45410">MSLFDLLKGTSVKNKAIQEMLDFEFINDVSSRAYLKRWALDSVLNFVARTMSTTQVQIRGATKEEWDYLLNVRPNKDMSANDFWQKFFYTLLKNNEVLVVVSDDNQLLIADDFYRNEYALYEDTFSEVTIKNYTYQRNFKMSEVIYLQYNNEKLDKFTDGLFNDYGELFGRILEVSMRNNQIRAGVSIDQTGSYGDKKDGNGRTDQEKIQAFVNKIYKSFRNNSVAIVPQLKGFKYEEYTNKTGSSNQSLEELDQMKKSLINDVCRAIGVPSALVHGEMADLEFNLKAYQKLCITQLKDKLQSELNNKVLEKNEYQQGVRVIIMNVLKRDPYEQAVQIDKLIASGVFTPNQVLIDFEYEESEEAFMNEHHITKNYEKLKGGEDKDDSENQS</sequence>
<dbReference type="Pfam" id="PF04860">
    <property type="entry name" value="Phage_portal"/>
    <property type="match status" value="1"/>
</dbReference>
<evidence type="ECO:0000313" key="1">
    <source>
        <dbReference type="EMBL" id="ROX35423.1"/>
    </source>
</evidence>
<dbReference type="AlphaFoldDB" id="A0ABD7J2L1"/>
<reference evidence="1 2" key="1">
    <citation type="submission" date="2018-10" db="EMBL/GenBank/DDBJ databases">
        <title>Genotypes and phenotypes of Enterococci isolated from broiler chickens.</title>
        <authorList>
            <person name="Muhammad A.R."/>
            <person name="Diarra M.S."/>
        </authorList>
    </citation>
    <scope>NUCLEOTIDE SEQUENCE [LARGE SCALE GENOMIC DNA]</scope>
    <source>
        <strain evidence="1 2">LIT2 A36'</strain>
    </source>
</reference>
<name>A0ABD7J2L1_ENTFL</name>
<dbReference type="NCBIfam" id="TIGR01537">
    <property type="entry name" value="portal_HK97"/>
    <property type="match status" value="1"/>
</dbReference>
<dbReference type="InterPro" id="IPR006944">
    <property type="entry name" value="Phage/GTA_portal"/>
</dbReference>
<dbReference type="Proteomes" id="UP000281488">
    <property type="component" value="Unassembled WGS sequence"/>
</dbReference>
<dbReference type="InterPro" id="IPR006427">
    <property type="entry name" value="Portal_HK97"/>
</dbReference>
<dbReference type="RefSeq" id="WP_010709311.1">
    <property type="nucleotide sequence ID" value="NZ_JAANZP010000013.1"/>
</dbReference>
<organism evidence="1 2">
    <name type="scientific">Enterococcus faecalis</name>
    <name type="common">Streptococcus faecalis</name>
    <dbReference type="NCBI Taxonomy" id="1351"/>
    <lineage>
        <taxon>Bacteria</taxon>
        <taxon>Bacillati</taxon>
        <taxon>Bacillota</taxon>
        <taxon>Bacilli</taxon>
        <taxon>Lactobacillales</taxon>
        <taxon>Enterococcaceae</taxon>
        <taxon>Enterococcus</taxon>
    </lineage>
</organism>
<evidence type="ECO:0000313" key="2">
    <source>
        <dbReference type="Proteomes" id="UP000281488"/>
    </source>
</evidence>
<gene>
    <name evidence="1" type="ORF">EGW16_03510</name>
</gene>
<comment type="caution">
    <text evidence="1">The sequence shown here is derived from an EMBL/GenBank/DDBJ whole genome shotgun (WGS) entry which is preliminary data.</text>
</comment>
<dbReference type="EMBL" id="RKMZ01000001">
    <property type="protein sequence ID" value="ROX35423.1"/>
    <property type="molecule type" value="Genomic_DNA"/>
</dbReference>
<protein>
    <submittedName>
        <fullName evidence="1">Phage portal protein</fullName>
    </submittedName>
</protein>